<sequence length="117" mass="12384">MTTAEDAAAMAQTVHIHPATLATPPMTTADAREIQQAAVDTATATYSAQGAIARWGDHEVAIAHQAIPALRWPPMTMTFALPDALASRPLAKGSAVNFSFRLQDGTYTVSDIQPVQP</sequence>
<organism evidence="1 2">
    <name type="scientific">Candidatus Sodalis endolongispinus</name>
    <dbReference type="NCBI Taxonomy" id="2812662"/>
    <lineage>
        <taxon>Bacteria</taxon>
        <taxon>Pseudomonadati</taxon>
        <taxon>Pseudomonadota</taxon>
        <taxon>Gammaproteobacteria</taxon>
        <taxon>Enterobacterales</taxon>
        <taxon>Bruguierivoracaceae</taxon>
        <taxon>Sodalis</taxon>
    </lineage>
</organism>
<dbReference type="Gene3D" id="2.40.50.320">
    <property type="entry name" value="Copper binding periplasmic protein CusF"/>
    <property type="match status" value="1"/>
</dbReference>
<evidence type="ECO:0000313" key="1">
    <source>
        <dbReference type="EMBL" id="MBT9431386.1"/>
    </source>
</evidence>
<comment type="caution">
    <text evidence="1">The sequence shown here is derived from an EMBL/GenBank/DDBJ whole genome shotgun (WGS) entry which is preliminary data.</text>
</comment>
<keyword evidence="2" id="KW-1185">Reference proteome</keyword>
<evidence type="ECO:0000313" key="2">
    <source>
        <dbReference type="Proteomes" id="UP000811282"/>
    </source>
</evidence>
<accession>A0ABS5Y8R1</accession>
<protein>
    <submittedName>
        <fullName evidence="1">Copper-binding protein</fullName>
    </submittedName>
</protein>
<reference evidence="1 2" key="1">
    <citation type="journal article" date="2021" name="Genome Biol. Evol.">
        <title>The evolution of interdependence in a four-way mealybug symbiosis.</title>
        <authorList>
            <person name="Garber A.I."/>
            <person name="Kupper M."/>
            <person name="Laetsch D.R."/>
            <person name="Weldon S.R."/>
            <person name="Ladinsky M.S."/>
            <person name="Bjorkman P.J."/>
            <person name="McCutcheon J.P."/>
        </authorList>
    </citation>
    <scope>NUCLEOTIDE SEQUENCE [LARGE SCALE GENOMIC DNA]</scope>
    <source>
        <strain evidence="1">SOD</strain>
    </source>
</reference>
<proteinExistence type="predicted"/>
<name>A0ABS5Y8R1_9GAMM</name>
<dbReference type="EMBL" id="JAFJYC010000001">
    <property type="protein sequence ID" value="MBT9431386.1"/>
    <property type="molecule type" value="Genomic_DNA"/>
</dbReference>
<dbReference type="Proteomes" id="UP000811282">
    <property type="component" value="Unassembled WGS sequence"/>
</dbReference>
<dbReference type="InterPro" id="IPR021647">
    <property type="entry name" value="CusF_Ec"/>
</dbReference>
<dbReference type="InterPro" id="IPR042230">
    <property type="entry name" value="CusF_sf"/>
</dbReference>
<dbReference type="Pfam" id="PF11604">
    <property type="entry name" value="CusF_Ec"/>
    <property type="match status" value="1"/>
</dbReference>
<gene>
    <name evidence="1" type="ORF">JZM24_03055</name>
</gene>